<proteinExistence type="inferred from homology"/>
<feature type="domain" description="ABC transporter" evidence="8">
    <location>
        <begin position="2"/>
        <end position="234"/>
    </location>
</feature>
<dbReference type="SMART" id="SM00382">
    <property type="entry name" value="AAA"/>
    <property type="match status" value="1"/>
</dbReference>
<evidence type="ECO:0000256" key="5">
    <source>
        <dbReference type="ARBA" id="ARBA00022741"/>
    </source>
</evidence>
<keyword evidence="3" id="KW-1003">Cell membrane</keyword>
<dbReference type="PANTHER" id="PTHR43820:SF2">
    <property type="entry name" value="ABC TRANSPORTER ATP-BINDING PROTEIN"/>
    <property type="match status" value="1"/>
</dbReference>
<dbReference type="Proteomes" id="UP000382040">
    <property type="component" value="Unassembled WGS sequence"/>
</dbReference>
<keyword evidence="4" id="KW-0997">Cell inner membrane</keyword>
<dbReference type="InterPro" id="IPR052156">
    <property type="entry name" value="BCAA_Transport_ATP-bd_LivF"/>
</dbReference>
<dbReference type="GO" id="GO:0016887">
    <property type="term" value="F:ATP hydrolysis activity"/>
    <property type="evidence" value="ECO:0007669"/>
    <property type="project" value="InterPro"/>
</dbReference>
<dbReference type="GO" id="GO:0015807">
    <property type="term" value="P:L-amino acid transport"/>
    <property type="evidence" value="ECO:0007669"/>
    <property type="project" value="TreeGrafter"/>
</dbReference>
<dbReference type="GO" id="GO:0015658">
    <property type="term" value="F:branched-chain amino acid transmembrane transporter activity"/>
    <property type="evidence" value="ECO:0007669"/>
    <property type="project" value="TreeGrafter"/>
</dbReference>
<dbReference type="PANTHER" id="PTHR43820">
    <property type="entry name" value="HIGH-AFFINITY BRANCHED-CHAIN AMINO ACID TRANSPORT ATP-BINDING PROTEIN LIVF"/>
    <property type="match status" value="1"/>
</dbReference>
<organism evidence="9 10">
    <name type="scientific">Pandoraea bronchicola</name>
    <dbReference type="NCBI Taxonomy" id="2508287"/>
    <lineage>
        <taxon>Bacteria</taxon>
        <taxon>Pseudomonadati</taxon>
        <taxon>Pseudomonadota</taxon>
        <taxon>Betaproteobacteria</taxon>
        <taxon>Burkholderiales</taxon>
        <taxon>Burkholderiaceae</taxon>
        <taxon>Pandoraea</taxon>
    </lineage>
</organism>
<dbReference type="InterPro" id="IPR003439">
    <property type="entry name" value="ABC_transporter-like_ATP-bd"/>
</dbReference>
<dbReference type="GO" id="GO:0005524">
    <property type="term" value="F:ATP binding"/>
    <property type="evidence" value="ECO:0007669"/>
    <property type="project" value="UniProtKB-KW"/>
</dbReference>
<evidence type="ECO:0000256" key="2">
    <source>
        <dbReference type="ARBA" id="ARBA00022448"/>
    </source>
</evidence>
<dbReference type="EMBL" id="CABPST010000012">
    <property type="protein sequence ID" value="VVE89846.1"/>
    <property type="molecule type" value="Genomic_DNA"/>
</dbReference>
<dbReference type="InterPro" id="IPR003593">
    <property type="entry name" value="AAA+_ATPase"/>
</dbReference>
<evidence type="ECO:0000256" key="3">
    <source>
        <dbReference type="ARBA" id="ARBA00022475"/>
    </source>
</evidence>
<dbReference type="PROSITE" id="PS00211">
    <property type="entry name" value="ABC_TRANSPORTER_1"/>
    <property type="match status" value="1"/>
</dbReference>
<reference evidence="9 10" key="1">
    <citation type="submission" date="2019-08" db="EMBL/GenBank/DDBJ databases">
        <authorList>
            <person name="Peeters C."/>
        </authorList>
    </citation>
    <scope>NUCLEOTIDE SEQUENCE [LARGE SCALE GENOMIC DNA]</scope>
    <source>
        <strain evidence="9 10">LMG 20603</strain>
    </source>
</reference>
<dbReference type="Pfam" id="PF00005">
    <property type="entry name" value="ABC_tran"/>
    <property type="match status" value="1"/>
</dbReference>
<name>A0A5E5BX00_9BURK</name>
<dbReference type="RefSeq" id="WP_150561056.1">
    <property type="nucleotide sequence ID" value="NZ_CABPST010000012.1"/>
</dbReference>
<evidence type="ECO:0000313" key="9">
    <source>
        <dbReference type="EMBL" id="VVE89846.1"/>
    </source>
</evidence>
<dbReference type="AlphaFoldDB" id="A0A5E5BX00"/>
<comment type="similarity">
    <text evidence="1">Belongs to the ABC transporter superfamily.</text>
</comment>
<keyword evidence="7" id="KW-0029">Amino-acid transport</keyword>
<evidence type="ECO:0000256" key="4">
    <source>
        <dbReference type="ARBA" id="ARBA00022519"/>
    </source>
</evidence>
<dbReference type="Gene3D" id="3.40.50.300">
    <property type="entry name" value="P-loop containing nucleotide triphosphate hydrolases"/>
    <property type="match status" value="1"/>
</dbReference>
<keyword evidence="2" id="KW-0813">Transport</keyword>
<sequence>MLDIRNVHAYYGDSVILNDVSLSIGAGQGVALLGRNGAGKSTLLKSIVDAGPRVTGEIVFDGASLANVATHRRIQRGLGFVPEDRRIFGHLSVAENLTLARHGARPGHVCHDVAQSCRLFPLLTDLLSRGGNQLSGGQQQVLAVARGMVTRPRCLLLDEPTEGVAPLIVAQMAEQIRAACAQEGTALLVAEQNVWFARQCSEYVYVMDTGNIVFSGTWDEYDEHPEIAERYLAL</sequence>
<dbReference type="OrthoDB" id="9776369at2"/>
<dbReference type="SUPFAM" id="SSF52540">
    <property type="entry name" value="P-loop containing nucleoside triphosphate hydrolases"/>
    <property type="match status" value="1"/>
</dbReference>
<protein>
    <submittedName>
        <fullName evidence="9">ABC transporter</fullName>
    </submittedName>
</protein>
<keyword evidence="5" id="KW-0547">Nucleotide-binding</keyword>
<evidence type="ECO:0000313" key="10">
    <source>
        <dbReference type="Proteomes" id="UP000382040"/>
    </source>
</evidence>
<gene>
    <name evidence="9" type="ORF">PBR20603_03819</name>
</gene>
<keyword evidence="10" id="KW-1185">Reference proteome</keyword>
<dbReference type="InterPro" id="IPR027417">
    <property type="entry name" value="P-loop_NTPase"/>
</dbReference>
<evidence type="ECO:0000256" key="6">
    <source>
        <dbReference type="ARBA" id="ARBA00022840"/>
    </source>
</evidence>
<dbReference type="CDD" id="cd03224">
    <property type="entry name" value="ABC_TM1139_LivF_branched"/>
    <property type="match status" value="1"/>
</dbReference>
<dbReference type="InterPro" id="IPR017871">
    <property type="entry name" value="ABC_transporter-like_CS"/>
</dbReference>
<keyword evidence="4" id="KW-0472">Membrane</keyword>
<evidence type="ECO:0000256" key="1">
    <source>
        <dbReference type="ARBA" id="ARBA00005417"/>
    </source>
</evidence>
<evidence type="ECO:0000256" key="7">
    <source>
        <dbReference type="ARBA" id="ARBA00022970"/>
    </source>
</evidence>
<keyword evidence="6" id="KW-0067">ATP-binding</keyword>
<dbReference type="PROSITE" id="PS50893">
    <property type="entry name" value="ABC_TRANSPORTER_2"/>
    <property type="match status" value="1"/>
</dbReference>
<evidence type="ECO:0000259" key="8">
    <source>
        <dbReference type="PROSITE" id="PS50893"/>
    </source>
</evidence>
<accession>A0A5E5BX00</accession>